<organism evidence="1 2">
    <name type="scientific">Vararia minispora EC-137</name>
    <dbReference type="NCBI Taxonomy" id="1314806"/>
    <lineage>
        <taxon>Eukaryota</taxon>
        <taxon>Fungi</taxon>
        <taxon>Dikarya</taxon>
        <taxon>Basidiomycota</taxon>
        <taxon>Agaricomycotina</taxon>
        <taxon>Agaricomycetes</taxon>
        <taxon>Russulales</taxon>
        <taxon>Lachnocladiaceae</taxon>
        <taxon>Vararia</taxon>
    </lineage>
</organism>
<name>A0ACB8QU81_9AGAM</name>
<keyword evidence="2" id="KW-1185">Reference proteome</keyword>
<gene>
    <name evidence="1" type="ORF">K488DRAFT_68605</name>
</gene>
<dbReference type="Proteomes" id="UP000814128">
    <property type="component" value="Unassembled WGS sequence"/>
</dbReference>
<reference evidence="1" key="1">
    <citation type="submission" date="2021-02" db="EMBL/GenBank/DDBJ databases">
        <authorList>
            <consortium name="DOE Joint Genome Institute"/>
            <person name="Ahrendt S."/>
            <person name="Looney B.P."/>
            <person name="Miyauchi S."/>
            <person name="Morin E."/>
            <person name="Drula E."/>
            <person name="Courty P.E."/>
            <person name="Chicoki N."/>
            <person name="Fauchery L."/>
            <person name="Kohler A."/>
            <person name="Kuo A."/>
            <person name="Labutti K."/>
            <person name="Pangilinan J."/>
            <person name="Lipzen A."/>
            <person name="Riley R."/>
            <person name="Andreopoulos W."/>
            <person name="He G."/>
            <person name="Johnson J."/>
            <person name="Barry K.W."/>
            <person name="Grigoriev I.V."/>
            <person name="Nagy L."/>
            <person name="Hibbett D."/>
            <person name="Henrissat B."/>
            <person name="Matheny P.B."/>
            <person name="Labbe J."/>
            <person name="Martin F."/>
        </authorList>
    </citation>
    <scope>NUCLEOTIDE SEQUENCE</scope>
    <source>
        <strain evidence="1">EC-137</strain>
    </source>
</reference>
<evidence type="ECO:0000313" key="2">
    <source>
        <dbReference type="Proteomes" id="UP000814128"/>
    </source>
</evidence>
<comment type="caution">
    <text evidence="1">The sequence shown here is derived from an EMBL/GenBank/DDBJ whole genome shotgun (WGS) entry which is preliminary data.</text>
</comment>
<sequence>MQSTSTSPDYLAVPGLVHMGDKFYNPSEDDEVVLKSLAGIKNEDELKQPTISIQREAFEVLHMAYALQKSSIQPNCMPIMHKRSRCIDHLEDKLCPRWPASRKLRGDRPACSILGIRTQALPTTPETFLLSFIQGSIVDPAIITGHWFLSTGSHLPTLWPSDLRSLTPD</sequence>
<reference evidence="1" key="2">
    <citation type="journal article" date="2022" name="New Phytol.">
        <title>Evolutionary transition to the ectomycorrhizal habit in the genomes of a hyperdiverse lineage of mushroom-forming fungi.</title>
        <authorList>
            <person name="Looney B."/>
            <person name="Miyauchi S."/>
            <person name="Morin E."/>
            <person name="Drula E."/>
            <person name="Courty P.E."/>
            <person name="Kohler A."/>
            <person name="Kuo A."/>
            <person name="LaButti K."/>
            <person name="Pangilinan J."/>
            <person name="Lipzen A."/>
            <person name="Riley R."/>
            <person name="Andreopoulos W."/>
            <person name="He G."/>
            <person name="Johnson J."/>
            <person name="Nolan M."/>
            <person name="Tritt A."/>
            <person name="Barry K.W."/>
            <person name="Grigoriev I.V."/>
            <person name="Nagy L.G."/>
            <person name="Hibbett D."/>
            <person name="Henrissat B."/>
            <person name="Matheny P.B."/>
            <person name="Labbe J."/>
            <person name="Martin F.M."/>
        </authorList>
    </citation>
    <scope>NUCLEOTIDE SEQUENCE</scope>
    <source>
        <strain evidence="1">EC-137</strain>
    </source>
</reference>
<accession>A0ACB8QU81</accession>
<protein>
    <submittedName>
        <fullName evidence="1">Uncharacterized protein</fullName>
    </submittedName>
</protein>
<evidence type="ECO:0000313" key="1">
    <source>
        <dbReference type="EMBL" id="KAI0035217.1"/>
    </source>
</evidence>
<dbReference type="EMBL" id="MU273488">
    <property type="protein sequence ID" value="KAI0035217.1"/>
    <property type="molecule type" value="Genomic_DNA"/>
</dbReference>
<proteinExistence type="predicted"/>